<feature type="compositionally biased region" description="Low complexity" evidence="1">
    <location>
        <begin position="203"/>
        <end position="215"/>
    </location>
</feature>
<dbReference type="EMBL" id="BAAALD010000122">
    <property type="protein sequence ID" value="GAA1121047.1"/>
    <property type="molecule type" value="Genomic_DNA"/>
</dbReference>
<feature type="signal peptide" evidence="2">
    <location>
        <begin position="1"/>
        <end position="19"/>
    </location>
</feature>
<organism evidence="3 4">
    <name type="scientific">Kitasatospora arboriphila</name>
    <dbReference type="NCBI Taxonomy" id="258052"/>
    <lineage>
        <taxon>Bacteria</taxon>
        <taxon>Bacillati</taxon>
        <taxon>Actinomycetota</taxon>
        <taxon>Actinomycetes</taxon>
        <taxon>Kitasatosporales</taxon>
        <taxon>Streptomycetaceae</taxon>
        <taxon>Kitasatospora</taxon>
    </lineage>
</organism>
<keyword evidence="4" id="KW-1185">Reference proteome</keyword>
<feature type="chain" id="PRO_5046532251" description="Secreted protein" evidence="2">
    <location>
        <begin position="20"/>
        <end position="223"/>
    </location>
</feature>
<accession>A0ABN1U6S8</accession>
<dbReference type="Proteomes" id="UP001499987">
    <property type="component" value="Unassembled WGS sequence"/>
</dbReference>
<reference evidence="3 4" key="1">
    <citation type="journal article" date="2019" name="Int. J. Syst. Evol. Microbiol.">
        <title>The Global Catalogue of Microorganisms (GCM) 10K type strain sequencing project: providing services to taxonomists for standard genome sequencing and annotation.</title>
        <authorList>
            <consortium name="The Broad Institute Genomics Platform"/>
            <consortium name="The Broad Institute Genome Sequencing Center for Infectious Disease"/>
            <person name="Wu L."/>
            <person name="Ma J."/>
        </authorList>
    </citation>
    <scope>NUCLEOTIDE SEQUENCE [LARGE SCALE GENOMIC DNA]</scope>
    <source>
        <strain evidence="3 4">JCM 13002</strain>
    </source>
</reference>
<evidence type="ECO:0000256" key="1">
    <source>
        <dbReference type="SAM" id="MobiDB-lite"/>
    </source>
</evidence>
<name>A0ABN1U6S8_9ACTN</name>
<proteinExistence type="predicted"/>
<keyword evidence="2" id="KW-0732">Signal</keyword>
<evidence type="ECO:0008006" key="5">
    <source>
        <dbReference type="Google" id="ProtNLM"/>
    </source>
</evidence>
<feature type="region of interest" description="Disordered" evidence="1">
    <location>
        <begin position="176"/>
        <end position="223"/>
    </location>
</feature>
<dbReference type="RefSeq" id="WP_344627847.1">
    <property type="nucleotide sequence ID" value="NZ_BAAALD010000122.1"/>
</dbReference>
<evidence type="ECO:0000256" key="2">
    <source>
        <dbReference type="SAM" id="SignalP"/>
    </source>
</evidence>
<evidence type="ECO:0000313" key="4">
    <source>
        <dbReference type="Proteomes" id="UP001499987"/>
    </source>
</evidence>
<comment type="caution">
    <text evidence="3">The sequence shown here is derived from an EMBL/GenBank/DDBJ whole genome shotgun (WGS) entry which is preliminary data.</text>
</comment>
<evidence type="ECO:0000313" key="3">
    <source>
        <dbReference type="EMBL" id="GAA1121047.1"/>
    </source>
</evidence>
<sequence length="223" mass="23977">MSTVAVLLVVLLCAAAAAAAPFVLQRVRTRRLRTRFGPEYERALRSHGGDVRRTDRELADRLALRRGLRLTGLPEADRERFTTSIRGIQVLFVEDPPRAAAEAERTLQSLLDRVGYPASGRIEALSVDHARRLAAYRTARETLGRADGAGADTEELRTALLAIRGLTLEVLGREHPAPAERPAAPRPAPAKTLGTGTPDAERPAPATGASAPAKAFGRRAVNS</sequence>
<gene>
    <name evidence="3" type="ORF">GCM10009663_70800</name>
</gene>
<protein>
    <recommendedName>
        <fullName evidence="5">Secreted protein</fullName>
    </recommendedName>
</protein>